<dbReference type="GO" id="GO:0043811">
    <property type="term" value="F:phosphate:acyl-[acyl carrier protein] acyltransferase activity"/>
    <property type="evidence" value="ECO:0007669"/>
    <property type="project" value="UniProtKB-UniRule"/>
</dbReference>
<comment type="pathway">
    <text evidence="10">Lipid metabolism; phospholipid metabolism.</text>
</comment>
<evidence type="ECO:0000256" key="6">
    <source>
        <dbReference type="ARBA" id="ARBA00023209"/>
    </source>
</evidence>
<dbReference type="OrthoDB" id="9806408at2"/>
<reference evidence="11 12" key="1">
    <citation type="submission" date="2018-08" db="EMBL/GenBank/DDBJ databases">
        <title>Genome sequence of Methylocystis hirsuta CSC1, a methanotroph able to accumulate PHAs.</title>
        <authorList>
            <person name="Bordel S."/>
            <person name="Rodriguez E."/>
            <person name="Gancedo J."/>
            <person name="Munoz R."/>
        </authorList>
    </citation>
    <scope>NUCLEOTIDE SEQUENCE [LARGE SCALE GENOMIC DNA]</scope>
    <source>
        <strain evidence="11 12">CSC1</strain>
    </source>
</reference>
<dbReference type="InterPro" id="IPR012281">
    <property type="entry name" value="Phospholipid_synth_PlsX-like"/>
</dbReference>
<dbReference type="AlphaFoldDB" id="A0A3M9XPI4"/>
<evidence type="ECO:0000256" key="4">
    <source>
        <dbReference type="ARBA" id="ARBA00022679"/>
    </source>
</evidence>
<dbReference type="UniPathway" id="UPA00085"/>
<keyword evidence="4 10" id="KW-0808">Transferase</keyword>
<evidence type="ECO:0000313" key="11">
    <source>
        <dbReference type="EMBL" id="RNJ49566.1"/>
    </source>
</evidence>
<comment type="function">
    <text evidence="10">Catalyzes the reversible formation of acyl-phosphate (acyl-PO(4)) from acyl-[acyl-carrier-protein] (acyl-ACP). This enzyme utilizes acyl-ACP as fatty acyl donor, but not acyl-CoA.</text>
</comment>
<keyword evidence="12" id="KW-1185">Reference proteome</keyword>
<evidence type="ECO:0000256" key="7">
    <source>
        <dbReference type="ARBA" id="ARBA00023264"/>
    </source>
</evidence>
<comment type="caution">
    <text evidence="11">The sequence shown here is derived from an EMBL/GenBank/DDBJ whole genome shotgun (WGS) entry which is preliminary data.</text>
</comment>
<dbReference type="InterPro" id="IPR003664">
    <property type="entry name" value="FA_synthesis"/>
</dbReference>
<proteinExistence type="inferred from homology"/>
<keyword evidence="6 10" id="KW-0594">Phospholipid biosynthesis</keyword>
<dbReference type="GO" id="GO:0006633">
    <property type="term" value="P:fatty acid biosynthetic process"/>
    <property type="evidence" value="ECO:0007669"/>
    <property type="project" value="UniProtKB-UniRule"/>
</dbReference>
<accession>A0A3M9XPI4</accession>
<comment type="subcellular location">
    <subcellularLocation>
        <location evidence="10">Cytoplasm</location>
    </subcellularLocation>
    <text evidence="10">Associated with the membrane possibly through PlsY.</text>
</comment>
<dbReference type="HAMAP" id="MF_00019">
    <property type="entry name" value="PlsX"/>
    <property type="match status" value="1"/>
</dbReference>
<name>A0A3M9XPI4_9HYPH</name>
<evidence type="ECO:0000256" key="8">
    <source>
        <dbReference type="ARBA" id="ARBA00024069"/>
    </source>
</evidence>
<evidence type="ECO:0000256" key="2">
    <source>
        <dbReference type="ARBA" id="ARBA00022490"/>
    </source>
</evidence>
<dbReference type="EC" id="2.3.1.274" evidence="8 10"/>
<comment type="catalytic activity">
    <reaction evidence="1 10">
        <text>a fatty acyl-[ACP] + phosphate = an acyl phosphate + holo-[ACP]</text>
        <dbReference type="Rhea" id="RHEA:42292"/>
        <dbReference type="Rhea" id="RHEA-COMP:9685"/>
        <dbReference type="Rhea" id="RHEA-COMP:14125"/>
        <dbReference type="ChEBI" id="CHEBI:43474"/>
        <dbReference type="ChEBI" id="CHEBI:59918"/>
        <dbReference type="ChEBI" id="CHEBI:64479"/>
        <dbReference type="ChEBI" id="CHEBI:138651"/>
        <dbReference type="EC" id="2.3.1.274"/>
    </reaction>
</comment>
<dbReference type="PIRSF" id="PIRSF002465">
    <property type="entry name" value="Phsphlp_syn_PlsX"/>
    <property type="match status" value="1"/>
</dbReference>
<dbReference type="Pfam" id="PF02504">
    <property type="entry name" value="FA_synthesis"/>
    <property type="match status" value="1"/>
</dbReference>
<keyword evidence="7 10" id="KW-1208">Phospholipid metabolism</keyword>
<dbReference type="PANTHER" id="PTHR30100:SF1">
    <property type="entry name" value="PHOSPHATE ACYLTRANSFERASE"/>
    <property type="match status" value="1"/>
</dbReference>
<evidence type="ECO:0000256" key="9">
    <source>
        <dbReference type="ARBA" id="ARBA00046608"/>
    </source>
</evidence>
<keyword evidence="5 10" id="KW-0443">Lipid metabolism</keyword>
<dbReference type="GO" id="GO:0005737">
    <property type="term" value="C:cytoplasm"/>
    <property type="evidence" value="ECO:0007669"/>
    <property type="project" value="UniProtKB-SubCell"/>
</dbReference>
<dbReference type="GO" id="GO:0008654">
    <property type="term" value="P:phospholipid biosynthetic process"/>
    <property type="evidence" value="ECO:0007669"/>
    <property type="project" value="UniProtKB-KW"/>
</dbReference>
<protein>
    <recommendedName>
        <fullName evidence="8 10">Phosphate acyltransferase</fullName>
        <ecNumber evidence="8 10">2.3.1.274</ecNumber>
    </recommendedName>
    <alternativeName>
        <fullName evidence="10">Acyl-ACP phosphotransacylase</fullName>
    </alternativeName>
    <alternativeName>
        <fullName evidence="10">Acyl-[acyl-carrier-protein]--phosphate acyltransferase</fullName>
    </alternativeName>
    <alternativeName>
        <fullName evidence="10">Phosphate-acyl-ACP acyltransferase</fullName>
    </alternativeName>
</protein>
<evidence type="ECO:0000313" key="12">
    <source>
        <dbReference type="Proteomes" id="UP000268623"/>
    </source>
</evidence>
<gene>
    <name evidence="10 11" type="primary">plsX</name>
    <name evidence="11" type="ORF">D1O30_08080</name>
</gene>
<dbReference type="RefSeq" id="WP_123175535.1">
    <property type="nucleotide sequence ID" value="NZ_QWDD01000001.1"/>
</dbReference>
<comment type="similarity">
    <text evidence="10">Belongs to the PlsX family.</text>
</comment>
<dbReference type="Gene3D" id="3.40.718.10">
    <property type="entry name" value="Isopropylmalate Dehydrogenase"/>
    <property type="match status" value="1"/>
</dbReference>
<sequence length="358" mass="37458">MPQTVRIALDAMGGDFGPKVTIAGAASALERRPNSRFLLIGDEPAIRAELERHPRLAERADVRHSSVSIRMDDKPSQALRYGRRVSSMWLAIDAVKKGDADVAVSAGNTGALMAMAKICLHTMARVDRPALACLWPTLRGQSVVLDVGASMGANASHLVDLAIMGAAMARVMLGVERPTVGLLNVGAEEIKGIEEVKAASTMLRDLALPGFDYRGFVEGDGIGQGAVDVVVTEGFTGNIALKTAEGTAAQITAYVKEAMGGTLIAKLGYLLALGAFRQLRAKMDTRATNGGVFLGLQGIVIKSHGGADSVGFARAVEIGHEVAGSDLLNRIRDTVALAHSLEGQDGAVSTSPPREAAQ</sequence>
<keyword evidence="3 10" id="KW-0444">Lipid biosynthesis</keyword>
<evidence type="ECO:0000256" key="1">
    <source>
        <dbReference type="ARBA" id="ARBA00001232"/>
    </source>
</evidence>
<dbReference type="PANTHER" id="PTHR30100">
    <property type="entry name" value="FATTY ACID/PHOSPHOLIPID SYNTHESIS PROTEIN PLSX"/>
    <property type="match status" value="1"/>
</dbReference>
<dbReference type="EMBL" id="QWDD01000001">
    <property type="protein sequence ID" value="RNJ49566.1"/>
    <property type="molecule type" value="Genomic_DNA"/>
</dbReference>
<dbReference type="NCBIfam" id="TIGR00182">
    <property type="entry name" value="plsX"/>
    <property type="match status" value="1"/>
</dbReference>
<organism evidence="11 12">
    <name type="scientific">Methylocystis hirsuta</name>
    <dbReference type="NCBI Taxonomy" id="369798"/>
    <lineage>
        <taxon>Bacteria</taxon>
        <taxon>Pseudomonadati</taxon>
        <taxon>Pseudomonadota</taxon>
        <taxon>Alphaproteobacteria</taxon>
        <taxon>Hyphomicrobiales</taxon>
        <taxon>Methylocystaceae</taxon>
        <taxon>Methylocystis</taxon>
    </lineage>
</organism>
<keyword evidence="2 10" id="KW-0963">Cytoplasm</keyword>
<dbReference type="Proteomes" id="UP000268623">
    <property type="component" value="Unassembled WGS sequence"/>
</dbReference>
<dbReference type="SUPFAM" id="SSF53659">
    <property type="entry name" value="Isocitrate/Isopropylmalate dehydrogenase-like"/>
    <property type="match status" value="1"/>
</dbReference>
<evidence type="ECO:0000256" key="3">
    <source>
        <dbReference type="ARBA" id="ARBA00022516"/>
    </source>
</evidence>
<evidence type="ECO:0000256" key="5">
    <source>
        <dbReference type="ARBA" id="ARBA00023098"/>
    </source>
</evidence>
<keyword evidence="11" id="KW-0012">Acyltransferase</keyword>
<comment type="subunit">
    <text evidence="9 10">Homodimer. Probably interacts with PlsY.</text>
</comment>
<evidence type="ECO:0000256" key="10">
    <source>
        <dbReference type="HAMAP-Rule" id="MF_00019"/>
    </source>
</evidence>